<comment type="caution">
    <text evidence="2">The sequence shown here is derived from an EMBL/GenBank/DDBJ whole genome shotgun (WGS) entry which is preliminary data.</text>
</comment>
<accession>A0A0F9UPP6</accession>
<gene>
    <name evidence="2" type="ORF">LCGC14_0504840</name>
</gene>
<evidence type="ECO:0000313" key="2">
    <source>
        <dbReference type="EMBL" id="KKN63151.1"/>
    </source>
</evidence>
<dbReference type="AlphaFoldDB" id="A0A0F9UPP6"/>
<evidence type="ECO:0000256" key="1">
    <source>
        <dbReference type="SAM" id="MobiDB-lite"/>
    </source>
</evidence>
<feature type="region of interest" description="Disordered" evidence="1">
    <location>
        <begin position="144"/>
        <end position="175"/>
    </location>
</feature>
<protein>
    <submittedName>
        <fullName evidence="2">Uncharacterized protein</fullName>
    </submittedName>
</protein>
<name>A0A0F9UPP6_9ZZZZ</name>
<sequence length="533" mass="61893">MVKRKKIAPKKTVITKQTVGNLSTQTTSKRDDLEEYIGEQALKKQAWINLDPRFPNTKGVQKEQIDSAIESLENLDGFISVWREDEYFEPMEMSIEQSTLNREILDERKQLAENYISRIKFYDRDELFDISKDLHERFKDEAKENEITKESKKKRNMMKTARERMSFGQLSEESYESDNPEDKEIVFKLSQREGFNRVFRSGYKELSTDQRDGITSYWDVSYPDFKENLANHLGLEGLTSQFGEFLDETVHFPENMEFYEFNIRDDPRANKPTERTLDDYNQVIAEVQEAIERFDIWVTGDFARFKQLSETGSTIFVTSPRGGHEFLSIYSYANGLLKDLIPSDIVSKGEEYSSLSTSWKPKKSELNLRGITWLGNESNEIARVVVLDDIIASGEQKRKYYNTLRLKFPKIPLYYISVMARRSGYRNEQYDDNEEQLAQYLGGDPELISKYGVFDGWAGEFWHDESIGMIGFRDDVSEFGIMGSDAPLTAVFPWSAPDGQADEASRIMLSPATEEFGFERNRNVGKRLRRNVE</sequence>
<organism evidence="2">
    <name type="scientific">marine sediment metagenome</name>
    <dbReference type="NCBI Taxonomy" id="412755"/>
    <lineage>
        <taxon>unclassified sequences</taxon>
        <taxon>metagenomes</taxon>
        <taxon>ecological metagenomes</taxon>
    </lineage>
</organism>
<proteinExistence type="predicted"/>
<dbReference type="EMBL" id="LAZR01000599">
    <property type="protein sequence ID" value="KKN63151.1"/>
    <property type="molecule type" value="Genomic_DNA"/>
</dbReference>
<reference evidence="2" key="1">
    <citation type="journal article" date="2015" name="Nature">
        <title>Complex archaea that bridge the gap between prokaryotes and eukaryotes.</title>
        <authorList>
            <person name="Spang A."/>
            <person name="Saw J.H."/>
            <person name="Jorgensen S.L."/>
            <person name="Zaremba-Niedzwiedzka K."/>
            <person name="Martijn J."/>
            <person name="Lind A.E."/>
            <person name="van Eijk R."/>
            <person name="Schleper C."/>
            <person name="Guy L."/>
            <person name="Ettema T.J."/>
        </authorList>
    </citation>
    <scope>NUCLEOTIDE SEQUENCE</scope>
</reference>